<dbReference type="InterPro" id="IPR044772">
    <property type="entry name" value="NO3_transporter"/>
</dbReference>
<evidence type="ECO:0000256" key="4">
    <source>
        <dbReference type="ARBA" id="ARBA00022989"/>
    </source>
</evidence>
<feature type="transmembrane region" description="Helical" evidence="6">
    <location>
        <begin position="163"/>
        <end position="186"/>
    </location>
</feature>
<comment type="subcellular location">
    <subcellularLocation>
        <location evidence="1">Membrane</location>
        <topology evidence="1">Multi-pass membrane protein</topology>
    </subcellularLocation>
</comment>
<feature type="transmembrane region" description="Helical" evidence="6">
    <location>
        <begin position="301"/>
        <end position="321"/>
    </location>
</feature>
<evidence type="ECO:0000256" key="1">
    <source>
        <dbReference type="ARBA" id="ARBA00004141"/>
    </source>
</evidence>
<reference evidence="8" key="1">
    <citation type="submission" date="2023-07" db="EMBL/GenBank/DDBJ databases">
        <title>30 novel species of actinomycetes from the DSMZ collection.</title>
        <authorList>
            <person name="Nouioui I."/>
        </authorList>
    </citation>
    <scope>NUCLEOTIDE SEQUENCE [LARGE SCALE GENOMIC DNA]</scope>
    <source>
        <strain evidence="8">DSM 42041</strain>
    </source>
</reference>
<dbReference type="EMBL" id="JAVREQ010000024">
    <property type="protein sequence ID" value="MDT0381618.1"/>
    <property type="molecule type" value="Genomic_DNA"/>
</dbReference>
<feature type="transmembrane region" description="Helical" evidence="6">
    <location>
        <begin position="236"/>
        <end position="259"/>
    </location>
</feature>
<feature type="transmembrane region" description="Helical" evidence="6">
    <location>
        <begin position="67"/>
        <end position="84"/>
    </location>
</feature>
<sequence length="455" mass="46845">MRARRRWMERWDPEDRGFWETEGRHVARRNLVGSVCAEHVGFSVWSMFAVLALFMGEAHGVDAAGKFTLVAVASLVGGALRVPYGFAVARYGGRDWTAFSAALLLVPCAGLCAVFAAPPGSVPYGVLLLVAVTTGVGGANFASSTANVNAFYPLRLKGRALGLNAGGGNIGVAVVQLAGLGLIALGGAGHPWVLPALYVPLVVAATVWALRRMDNLGPVRGDTGAVAEAARHRHTWIVAALYIGTFGSFIGYGFAFGLVLQGQFGRTPLEAASLTFVGPLLGSLLRPVGGHLADRWGGARVTLAVFALMTGATVLVVGASVRGSLPLFVAGFVLLFVLTGAGNGSVYALLPGIHEAGARSRGLVGEAAAAHARRMAGAAMSLIGAVGAFGGVGINLALSRSFAATGSGTAAFAVFAAYYVLCGALVWAVYVRPPRPGPAPAERARNTGETPVNRR</sequence>
<evidence type="ECO:0000256" key="6">
    <source>
        <dbReference type="SAM" id="Phobius"/>
    </source>
</evidence>
<gene>
    <name evidence="7" type="ORF">RM572_22925</name>
</gene>
<dbReference type="InterPro" id="IPR036259">
    <property type="entry name" value="MFS_trans_sf"/>
</dbReference>
<evidence type="ECO:0000256" key="5">
    <source>
        <dbReference type="ARBA" id="ARBA00023136"/>
    </source>
</evidence>
<keyword evidence="3 6" id="KW-0812">Transmembrane</keyword>
<dbReference type="InterPro" id="IPR011701">
    <property type="entry name" value="MFS"/>
</dbReference>
<protein>
    <submittedName>
        <fullName evidence="7">MFS transporter</fullName>
    </submittedName>
</protein>
<feature type="transmembrane region" description="Helical" evidence="6">
    <location>
        <begin position="31"/>
        <end position="55"/>
    </location>
</feature>
<accession>A0ABU2P136</accession>
<evidence type="ECO:0000313" key="7">
    <source>
        <dbReference type="EMBL" id="MDT0381618.1"/>
    </source>
</evidence>
<dbReference type="Gene3D" id="1.20.1250.20">
    <property type="entry name" value="MFS general substrate transporter like domains"/>
    <property type="match status" value="1"/>
</dbReference>
<comment type="caution">
    <text evidence="7">The sequence shown here is derived from an EMBL/GenBank/DDBJ whole genome shotgun (WGS) entry which is preliminary data.</text>
</comment>
<organism evidence="7 8">
    <name type="scientific">Streptomyces hazeniae</name>
    <dbReference type="NCBI Taxonomy" id="3075538"/>
    <lineage>
        <taxon>Bacteria</taxon>
        <taxon>Bacillati</taxon>
        <taxon>Actinomycetota</taxon>
        <taxon>Actinomycetes</taxon>
        <taxon>Kitasatosporales</taxon>
        <taxon>Streptomycetaceae</taxon>
        <taxon>Streptomyces</taxon>
    </lineage>
</organism>
<keyword evidence="5 6" id="KW-0472">Membrane</keyword>
<evidence type="ECO:0000256" key="3">
    <source>
        <dbReference type="ARBA" id="ARBA00022692"/>
    </source>
</evidence>
<feature type="transmembrane region" description="Helical" evidence="6">
    <location>
        <begin position="271"/>
        <end position="289"/>
    </location>
</feature>
<dbReference type="PANTHER" id="PTHR23515">
    <property type="entry name" value="HIGH-AFFINITY NITRATE TRANSPORTER 2.3"/>
    <property type="match status" value="1"/>
</dbReference>
<comment type="similarity">
    <text evidence="2">Belongs to the major facilitator superfamily. Nitrate/nitrite porter (TC 2.A.1.8) family.</text>
</comment>
<proteinExistence type="inferred from homology"/>
<keyword evidence="4 6" id="KW-1133">Transmembrane helix</keyword>
<name>A0ABU2P136_9ACTN</name>
<feature type="transmembrane region" description="Helical" evidence="6">
    <location>
        <begin position="96"/>
        <end position="116"/>
    </location>
</feature>
<evidence type="ECO:0000256" key="2">
    <source>
        <dbReference type="ARBA" id="ARBA00008432"/>
    </source>
</evidence>
<feature type="transmembrane region" description="Helical" evidence="6">
    <location>
        <begin position="192"/>
        <end position="210"/>
    </location>
</feature>
<feature type="transmembrane region" description="Helical" evidence="6">
    <location>
        <begin position="410"/>
        <end position="430"/>
    </location>
</feature>
<feature type="transmembrane region" description="Helical" evidence="6">
    <location>
        <begin position="378"/>
        <end position="398"/>
    </location>
</feature>
<keyword evidence="8" id="KW-1185">Reference proteome</keyword>
<dbReference type="RefSeq" id="WP_311675312.1">
    <property type="nucleotide sequence ID" value="NZ_JAVREQ010000024.1"/>
</dbReference>
<dbReference type="SUPFAM" id="SSF103473">
    <property type="entry name" value="MFS general substrate transporter"/>
    <property type="match status" value="1"/>
</dbReference>
<feature type="transmembrane region" description="Helical" evidence="6">
    <location>
        <begin position="327"/>
        <end position="350"/>
    </location>
</feature>
<dbReference type="Proteomes" id="UP001183414">
    <property type="component" value="Unassembled WGS sequence"/>
</dbReference>
<feature type="transmembrane region" description="Helical" evidence="6">
    <location>
        <begin position="122"/>
        <end position="142"/>
    </location>
</feature>
<evidence type="ECO:0000313" key="8">
    <source>
        <dbReference type="Proteomes" id="UP001183414"/>
    </source>
</evidence>
<dbReference type="Pfam" id="PF07690">
    <property type="entry name" value="MFS_1"/>
    <property type="match status" value="1"/>
</dbReference>